<sequence>MNVRHVILLRHGATAHSASGRYSGRVDYPLSELGWRQAERWRSTLASAENLRVRTSPLSRAADTATAAGFARALRDERLLEWDLGCLEGVEADRFRRENPEWNLFLDGPPARSGESPAAVQVRARTVVESAATEAGQIVVLVSHGQFLRALALEFLGLPIADGRALSLGPARAGLLTRRGARWSLTGWNILPVEGMFDDLT</sequence>
<protein>
    <submittedName>
        <fullName evidence="1">Histidine phosphatase family protein</fullName>
    </submittedName>
</protein>
<dbReference type="CDD" id="cd07067">
    <property type="entry name" value="HP_PGM_like"/>
    <property type="match status" value="1"/>
</dbReference>
<evidence type="ECO:0000313" key="1">
    <source>
        <dbReference type="EMBL" id="MBW9111861.1"/>
    </source>
</evidence>
<dbReference type="Proteomes" id="UP000777440">
    <property type="component" value="Unassembled WGS sequence"/>
</dbReference>
<accession>A0ABS7I2H9</accession>
<name>A0ABS7I2H9_9MICO</name>
<dbReference type="InterPro" id="IPR013078">
    <property type="entry name" value="His_Pase_superF_clade-1"/>
</dbReference>
<organism evidence="1 2">
    <name type="scientific">Microbacterium ureisolvens</name>
    <dbReference type="NCBI Taxonomy" id="2781186"/>
    <lineage>
        <taxon>Bacteria</taxon>
        <taxon>Bacillati</taxon>
        <taxon>Actinomycetota</taxon>
        <taxon>Actinomycetes</taxon>
        <taxon>Micrococcales</taxon>
        <taxon>Microbacteriaceae</taxon>
        <taxon>Microbacterium</taxon>
    </lineage>
</organism>
<dbReference type="InterPro" id="IPR050275">
    <property type="entry name" value="PGM_Phosphatase"/>
</dbReference>
<dbReference type="Pfam" id="PF00300">
    <property type="entry name" value="His_Phos_1"/>
    <property type="match status" value="1"/>
</dbReference>
<dbReference type="PANTHER" id="PTHR48100:SF15">
    <property type="entry name" value="SEDOHEPTULOSE 1,7-BISPHOSPHATASE"/>
    <property type="match status" value="1"/>
</dbReference>
<comment type="caution">
    <text evidence="1">The sequence shown here is derived from an EMBL/GenBank/DDBJ whole genome shotgun (WGS) entry which is preliminary data.</text>
</comment>
<reference evidence="1 2" key="1">
    <citation type="journal article" date="2021" name="MBio">
        <title>Poor Competitiveness of Bradyrhizobium in Pigeon Pea Root Colonization in Indian Soils.</title>
        <authorList>
            <person name="Chalasani D."/>
            <person name="Basu A."/>
            <person name="Pullabhotla S.V.S.R.N."/>
            <person name="Jorrin B."/>
            <person name="Neal A.L."/>
            <person name="Poole P.S."/>
            <person name="Podile A.R."/>
            <person name="Tkacz A."/>
        </authorList>
    </citation>
    <scope>NUCLEOTIDE SEQUENCE [LARGE SCALE GENOMIC DNA]</scope>
    <source>
        <strain evidence="1 2">HU12</strain>
    </source>
</reference>
<dbReference type="EMBL" id="JAEUAX010000018">
    <property type="protein sequence ID" value="MBW9111861.1"/>
    <property type="molecule type" value="Genomic_DNA"/>
</dbReference>
<evidence type="ECO:0000313" key="2">
    <source>
        <dbReference type="Proteomes" id="UP000777440"/>
    </source>
</evidence>
<dbReference type="PANTHER" id="PTHR48100">
    <property type="entry name" value="BROAD-SPECIFICITY PHOSPHATASE YOR283W-RELATED"/>
    <property type="match status" value="1"/>
</dbReference>
<keyword evidence="2" id="KW-1185">Reference proteome</keyword>
<gene>
    <name evidence="1" type="ORF">JNB61_19000</name>
</gene>
<proteinExistence type="predicted"/>
<dbReference type="SMART" id="SM00855">
    <property type="entry name" value="PGAM"/>
    <property type="match status" value="1"/>
</dbReference>
<dbReference type="InterPro" id="IPR029033">
    <property type="entry name" value="His_PPase_superfam"/>
</dbReference>
<dbReference type="Gene3D" id="3.40.50.1240">
    <property type="entry name" value="Phosphoglycerate mutase-like"/>
    <property type="match status" value="1"/>
</dbReference>
<dbReference type="SUPFAM" id="SSF53254">
    <property type="entry name" value="Phosphoglycerate mutase-like"/>
    <property type="match status" value="1"/>
</dbReference>
<dbReference type="RefSeq" id="WP_220340661.1">
    <property type="nucleotide sequence ID" value="NZ_JAEUAX010000018.1"/>
</dbReference>